<protein>
    <submittedName>
        <fullName evidence="1">Uncharacterized protein</fullName>
    </submittedName>
</protein>
<name>A0AAV5SS22_9BILA</name>
<organism evidence="1 2">
    <name type="scientific">Pristionchus entomophagus</name>
    <dbReference type="NCBI Taxonomy" id="358040"/>
    <lineage>
        <taxon>Eukaryota</taxon>
        <taxon>Metazoa</taxon>
        <taxon>Ecdysozoa</taxon>
        <taxon>Nematoda</taxon>
        <taxon>Chromadorea</taxon>
        <taxon>Rhabditida</taxon>
        <taxon>Rhabditina</taxon>
        <taxon>Diplogasteromorpha</taxon>
        <taxon>Diplogasteroidea</taxon>
        <taxon>Neodiplogasteridae</taxon>
        <taxon>Pristionchus</taxon>
    </lineage>
</organism>
<sequence length="134" mass="15172">LLPHHHYPIHFLLPRDEQSRWKRFLLDFLPSSLPLPHSFSHRRLTQSQRESLFVLPLAPPPLRYHHCPFRSCCYSLAVEMREEISPRGSTSIFSSPSSLVLTSESAIGSEVERVARCSSSSSSFSSSSLSTSFL</sequence>
<evidence type="ECO:0000313" key="2">
    <source>
        <dbReference type="Proteomes" id="UP001432027"/>
    </source>
</evidence>
<accession>A0AAV5SS22</accession>
<reference evidence="1" key="1">
    <citation type="submission" date="2023-10" db="EMBL/GenBank/DDBJ databases">
        <title>Genome assembly of Pristionchus species.</title>
        <authorList>
            <person name="Yoshida K."/>
            <person name="Sommer R.J."/>
        </authorList>
    </citation>
    <scope>NUCLEOTIDE SEQUENCE</scope>
    <source>
        <strain evidence="1">RS0144</strain>
    </source>
</reference>
<dbReference type="EMBL" id="BTSX01000002">
    <property type="protein sequence ID" value="GMS85654.1"/>
    <property type="molecule type" value="Genomic_DNA"/>
</dbReference>
<keyword evidence="2" id="KW-1185">Reference proteome</keyword>
<feature type="non-terminal residue" evidence="1">
    <location>
        <position position="1"/>
    </location>
</feature>
<feature type="non-terminal residue" evidence="1">
    <location>
        <position position="134"/>
    </location>
</feature>
<gene>
    <name evidence="1" type="ORF">PENTCL1PPCAC_7829</name>
</gene>
<dbReference type="AlphaFoldDB" id="A0AAV5SS22"/>
<dbReference type="Proteomes" id="UP001432027">
    <property type="component" value="Unassembled WGS sequence"/>
</dbReference>
<comment type="caution">
    <text evidence="1">The sequence shown here is derived from an EMBL/GenBank/DDBJ whole genome shotgun (WGS) entry which is preliminary data.</text>
</comment>
<proteinExistence type="predicted"/>
<evidence type="ECO:0000313" key="1">
    <source>
        <dbReference type="EMBL" id="GMS85654.1"/>
    </source>
</evidence>